<dbReference type="Proteomes" id="UP000272400">
    <property type="component" value="Unassembled WGS sequence"/>
</dbReference>
<evidence type="ECO:0000256" key="1">
    <source>
        <dbReference type="ARBA" id="ARBA00010641"/>
    </source>
</evidence>
<dbReference type="SUPFAM" id="SSF88659">
    <property type="entry name" value="Sigma3 and sigma4 domains of RNA polymerase sigma factors"/>
    <property type="match status" value="1"/>
</dbReference>
<accession>A0A3N1CV71</accession>
<feature type="region of interest" description="Disordered" evidence="5">
    <location>
        <begin position="1"/>
        <end position="21"/>
    </location>
</feature>
<dbReference type="GO" id="GO:0006352">
    <property type="term" value="P:DNA-templated transcription initiation"/>
    <property type="evidence" value="ECO:0007669"/>
    <property type="project" value="InterPro"/>
</dbReference>
<dbReference type="GO" id="GO:0003677">
    <property type="term" value="F:DNA binding"/>
    <property type="evidence" value="ECO:0007669"/>
    <property type="project" value="InterPro"/>
</dbReference>
<feature type="compositionally biased region" description="Basic residues" evidence="5">
    <location>
        <begin position="1"/>
        <end position="12"/>
    </location>
</feature>
<dbReference type="Pfam" id="PF08281">
    <property type="entry name" value="Sigma70_r4_2"/>
    <property type="match status" value="1"/>
</dbReference>
<dbReference type="GO" id="GO:0016987">
    <property type="term" value="F:sigma factor activity"/>
    <property type="evidence" value="ECO:0007669"/>
    <property type="project" value="UniProtKB-KW"/>
</dbReference>
<sequence>MRKGPYGRRSPRLLKPEHDSAEETDRSAIISVGYRAETRRNRLLARAPAAPPVEPFEERSAAKVTSAQLQPRLAKALTRLSAADRDLLLLVAWADLTYEQCAEALGVPLGTVRSRLHRIRAAFRAIARIPGVEVRSTGTDPLGRPVVAITRLDQWGVRISYVIDPETYSSRDLSGTYERSDLMRRPPGVYFGENGLPTPDPSDRRGPLGAGDWDLRESAGIVDEPGERP</sequence>
<keyword evidence="2" id="KW-0805">Transcription regulation</keyword>
<dbReference type="CDD" id="cd06171">
    <property type="entry name" value="Sigma70_r4"/>
    <property type="match status" value="1"/>
</dbReference>
<evidence type="ECO:0000256" key="5">
    <source>
        <dbReference type="SAM" id="MobiDB-lite"/>
    </source>
</evidence>
<evidence type="ECO:0000313" key="7">
    <source>
        <dbReference type="EMBL" id="ROO85135.1"/>
    </source>
</evidence>
<dbReference type="InterPro" id="IPR036388">
    <property type="entry name" value="WH-like_DNA-bd_sf"/>
</dbReference>
<keyword evidence="4" id="KW-0804">Transcription</keyword>
<dbReference type="InterPro" id="IPR013249">
    <property type="entry name" value="RNA_pol_sigma70_r4_t2"/>
</dbReference>
<dbReference type="AlphaFoldDB" id="A0A3N1CV71"/>
<evidence type="ECO:0000313" key="8">
    <source>
        <dbReference type="Proteomes" id="UP000272400"/>
    </source>
</evidence>
<organism evidence="7 8">
    <name type="scientific">Actinocorallia herbida</name>
    <dbReference type="NCBI Taxonomy" id="58109"/>
    <lineage>
        <taxon>Bacteria</taxon>
        <taxon>Bacillati</taxon>
        <taxon>Actinomycetota</taxon>
        <taxon>Actinomycetes</taxon>
        <taxon>Streptosporangiales</taxon>
        <taxon>Thermomonosporaceae</taxon>
        <taxon>Actinocorallia</taxon>
    </lineage>
</organism>
<dbReference type="Gene3D" id="1.10.10.10">
    <property type="entry name" value="Winged helix-like DNA-binding domain superfamily/Winged helix DNA-binding domain"/>
    <property type="match status" value="1"/>
</dbReference>
<evidence type="ECO:0000256" key="3">
    <source>
        <dbReference type="ARBA" id="ARBA00023082"/>
    </source>
</evidence>
<evidence type="ECO:0000256" key="2">
    <source>
        <dbReference type="ARBA" id="ARBA00023015"/>
    </source>
</evidence>
<dbReference type="RefSeq" id="WP_123664676.1">
    <property type="nucleotide sequence ID" value="NZ_RJKE01000001.1"/>
</dbReference>
<reference evidence="7 8" key="1">
    <citation type="submission" date="2018-11" db="EMBL/GenBank/DDBJ databases">
        <title>Sequencing the genomes of 1000 actinobacteria strains.</title>
        <authorList>
            <person name="Klenk H.-P."/>
        </authorList>
    </citation>
    <scope>NUCLEOTIDE SEQUENCE [LARGE SCALE GENOMIC DNA]</scope>
    <source>
        <strain evidence="7 8">DSM 44254</strain>
    </source>
</reference>
<feature type="region of interest" description="Disordered" evidence="5">
    <location>
        <begin position="188"/>
        <end position="229"/>
    </location>
</feature>
<name>A0A3N1CV71_9ACTN</name>
<comment type="similarity">
    <text evidence="1">Belongs to the sigma-70 factor family. ECF subfamily.</text>
</comment>
<dbReference type="EMBL" id="RJKE01000001">
    <property type="protein sequence ID" value="ROO85135.1"/>
    <property type="molecule type" value="Genomic_DNA"/>
</dbReference>
<gene>
    <name evidence="7" type="ORF">EDD29_2674</name>
</gene>
<evidence type="ECO:0000259" key="6">
    <source>
        <dbReference type="Pfam" id="PF08281"/>
    </source>
</evidence>
<feature type="domain" description="RNA polymerase sigma factor 70 region 4 type 2" evidence="6">
    <location>
        <begin position="73"/>
        <end position="122"/>
    </location>
</feature>
<evidence type="ECO:0000256" key="4">
    <source>
        <dbReference type="ARBA" id="ARBA00023163"/>
    </source>
</evidence>
<dbReference type="InterPro" id="IPR013324">
    <property type="entry name" value="RNA_pol_sigma_r3/r4-like"/>
</dbReference>
<proteinExistence type="inferred from homology"/>
<protein>
    <submittedName>
        <fullName evidence="7">RNA polymerase sigma factor (Sigma-70 family)</fullName>
    </submittedName>
</protein>
<keyword evidence="8" id="KW-1185">Reference proteome</keyword>
<comment type="caution">
    <text evidence="7">The sequence shown here is derived from an EMBL/GenBank/DDBJ whole genome shotgun (WGS) entry which is preliminary data.</text>
</comment>
<keyword evidence="3" id="KW-0731">Sigma factor</keyword>